<feature type="domain" description="DUF317" evidence="2">
    <location>
        <begin position="145"/>
        <end position="213"/>
    </location>
</feature>
<feature type="region of interest" description="Disordered" evidence="1">
    <location>
        <begin position="231"/>
        <end position="275"/>
    </location>
</feature>
<feature type="domain" description="DUF317" evidence="2">
    <location>
        <begin position="55"/>
        <end position="101"/>
    </location>
</feature>
<dbReference type="Pfam" id="PF03771">
    <property type="entry name" value="SPDY"/>
    <property type="match status" value="2"/>
</dbReference>
<accession>A0ABV4ZJX8</accession>
<gene>
    <name evidence="3" type="ORF">ACE11A_03185</name>
</gene>
<dbReference type="Proteomes" id="UP001577267">
    <property type="component" value="Unassembled WGS sequence"/>
</dbReference>
<comment type="caution">
    <text evidence="3">The sequence shown here is derived from an EMBL/GenBank/DDBJ whole genome shotgun (WGS) entry which is preliminary data.</text>
</comment>
<sequence>MKLLDFSRLPPDADLLVSPVYLAGTGDSSSITTLLDNAEGWTKTAVEDRYSFSGPHETLGIVHLPDHLSGGWKITAEPSWMASFSRRTPAEIVLAFTTTLLNGLPSQHRDYLVGGPRYHPATPATTLKERGWEPETTTRAHHQRSPDGYAALSIRLGSPDFDAELAGEAPAQWAMHGGIPKVPELNWHADFTRGTPLYLLTAATRALSTPTPVRRNVSDFPIGHLPYLDCAERAPSPRSTAALNRTTASTPRPQQQPSPAAPPHLSRYPARHRDR</sequence>
<evidence type="ECO:0000313" key="4">
    <source>
        <dbReference type="Proteomes" id="UP001577267"/>
    </source>
</evidence>
<dbReference type="EMBL" id="JBHGBT010000002">
    <property type="protein sequence ID" value="MFB4193361.1"/>
    <property type="molecule type" value="Genomic_DNA"/>
</dbReference>
<dbReference type="RefSeq" id="WP_375061400.1">
    <property type="nucleotide sequence ID" value="NZ_JBHGBT010000002.1"/>
</dbReference>
<keyword evidence="4" id="KW-1185">Reference proteome</keyword>
<evidence type="ECO:0000256" key="1">
    <source>
        <dbReference type="SAM" id="MobiDB-lite"/>
    </source>
</evidence>
<protein>
    <submittedName>
        <fullName evidence="3">DUF317 domain-containing protein</fullName>
    </submittedName>
</protein>
<dbReference type="InterPro" id="IPR005523">
    <property type="entry name" value="DUF317_SPDY"/>
</dbReference>
<organism evidence="3 4">
    <name type="scientific">Streptomyces carpaticus</name>
    <dbReference type="NCBI Taxonomy" id="285558"/>
    <lineage>
        <taxon>Bacteria</taxon>
        <taxon>Bacillati</taxon>
        <taxon>Actinomycetota</taxon>
        <taxon>Actinomycetes</taxon>
        <taxon>Kitasatosporales</taxon>
        <taxon>Streptomycetaceae</taxon>
        <taxon>Streptomyces</taxon>
    </lineage>
</organism>
<reference evidence="3 4" key="1">
    <citation type="submission" date="2024-09" db="EMBL/GenBank/DDBJ databases">
        <title>Draft genome sequence of multifaceted antimicrobials producing Streptomyces sp. strain FH1.</title>
        <authorList>
            <person name="Hassan F."/>
            <person name="Ali H."/>
            <person name="Hassan N."/>
            <person name="Nawaz A."/>
        </authorList>
    </citation>
    <scope>NUCLEOTIDE SEQUENCE [LARGE SCALE GENOMIC DNA]</scope>
    <source>
        <strain evidence="3 4">FH1</strain>
    </source>
</reference>
<evidence type="ECO:0000259" key="2">
    <source>
        <dbReference type="Pfam" id="PF03771"/>
    </source>
</evidence>
<evidence type="ECO:0000313" key="3">
    <source>
        <dbReference type="EMBL" id="MFB4193361.1"/>
    </source>
</evidence>
<proteinExistence type="predicted"/>
<name>A0ABV4ZJX8_9ACTN</name>